<evidence type="ECO:0000313" key="2">
    <source>
        <dbReference type="EMBL" id="MTI27217.1"/>
    </source>
</evidence>
<feature type="transmembrane region" description="Helical" evidence="1">
    <location>
        <begin position="230"/>
        <end position="250"/>
    </location>
</feature>
<keyword evidence="1" id="KW-0472">Membrane</keyword>
<feature type="transmembrane region" description="Helical" evidence="1">
    <location>
        <begin position="298"/>
        <end position="315"/>
    </location>
</feature>
<feature type="transmembrane region" description="Helical" evidence="1">
    <location>
        <begin position="327"/>
        <end position="350"/>
    </location>
</feature>
<feature type="transmembrane region" description="Helical" evidence="1">
    <location>
        <begin position="35"/>
        <end position="57"/>
    </location>
</feature>
<organism evidence="2 3">
    <name type="scientific">Fulvivirga kasyanovii</name>
    <dbReference type="NCBI Taxonomy" id="396812"/>
    <lineage>
        <taxon>Bacteria</taxon>
        <taxon>Pseudomonadati</taxon>
        <taxon>Bacteroidota</taxon>
        <taxon>Cytophagia</taxon>
        <taxon>Cytophagales</taxon>
        <taxon>Fulvivirgaceae</taxon>
        <taxon>Fulvivirga</taxon>
    </lineage>
</organism>
<dbReference type="EMBL" id="SMLW01000617">
    <property type="protein sequence ID" value="MTI27217.1"/>
    <property type="molecule type" value="Genomic_DNA"/>
</dbReference>
<feature type="transmembrane region" description="Helical" evidence="1">
    <location>
        <begin position="199"/>
        <end position="218"/>
    </location>
</feature>
<feature type="transmembrane region" description="Helical" evidence="1">
    <location>
        <begin position="118"/>
        <end position="139"/>
    </location>
</feature>
<feature type="transmembrane region" description="Helical" evidence="1">
    <location>
        <begin position="92"/>
        <end position="111"/>
    </location>
</feature>
<keyword evidence="1" id="KW-0812">Transmembrane</keyword>
<sequence>MQNRKLLPIIMPLILISLLLGIWAGWIRIGWAFPFPISPIAGRHGAIMVGSFLGTLISLERAVVLKKNWVMIVPALSGISLVFFLLDMDTWAFAALTAGSLGQAIIMGYFLEKYKQSYMIILFAGSLCWLVGNLMLLTYNMYPLAVSWWIGFLLLIITGERLELTQFLPIRKNSRLILLVALAVFVTGIIMPFHGNGRLLAAIGLIFTGIWLLKFDMATKSVKKHGQHRFSALLLLIGYGWLIATGALILSGDLYGFLYDAVLHAFFIGFVFSMIFAHGPIILPGVLGIGVKPYHASLYLWAFALEVSLMIRIIADLLSMPDLRMWAAMVNGLSMAVFFVSMAVLIYLGIRKSKLAI</sequence>
<protein>
    <recommendedName>
        <fullName evidence="4">NnrS family protein</fullName>
    </recommendedName>
</protein>
<evidence type="ECO:0000313" key="3">
    <source>
        <dbReference type="Proteomes" id="UP000798808"/>
    </source>
</evidence>
<feature type="transmembrane region" description="Helical" evidence="1">
    <location>
        <begin position="176"/>
        <end position="193"/>
    </location>
</feature>
<keyword evidence="1" id="KW-1133">Transmembrane helix</keyword>
<dbReference type="Proteomes" id="UP000798808">
    <property type="component" value="Unassembled WGS sequence"/>
</dbReference>
<feature type="transmembrane region" description="Helical" evidence="1">
    <location>
        <begin position="262"/>
        <end position="286"/>
    </location>
</feature>
<name>A0ABW9RSR6_9BACT</name>
<keyword evidence="3" id="KW-1185">Reference proteome</keyword>
<evidence type="ECO:0000256" key="1">
    <source>
        <dbReference type="SAM" id="Phobius"/>
    </source>
</evidence>
<reference evidence="2 3" key="1">
    <citation type="submission" date="2019-02" db="EMBL/GenBank/DDBJ databases">
        <authorList>
            <person name="Goldberg S.R."/>
            <person name="Haltli B.A."/>
            <person name="Correa H."/>
            <person name="Russell K.G."/>
        </authorList>
    </citation>
    <scope>NUCLEOTIDE SEQUENCE [LARGE SCALE GENOMIC DNA]</scope>
    <source>
        <strain evidence="2 3">JCM 16186</strain>
    </source>
</reference>
<evidence type="ECO:0008006" key="4">
    <source>
        <dbReference type="Google" id="ProtNLM"/>
    </source>
</evidence>
<accession>A0ABW9RSR6</accession>
<feature type="transmembrane region" description="Helical" evidence="1">
    <location>
        <begin position="69"/>
        <end position="86"/>
    </location>
</feature>
<dbReference type="RefSeq" id="WP_155174220.1">
    <property type="nucleotide sequence ID" value="NZ_BAAAFL010000068.1"/>
</dbReference>
<feature type="transmembrane region" description="Helical" evidence="1">
    <location>
        <begin position="7"/>
        <end position="29"/>
    </location>
</feature>
<gene>
    <name evidence="2" type="ORF">E1163_19840</name>
</gene>
<proteinExistence type="predicted"/>
<feature type="transmembrane region" description="Helical" evidence="1">
    <location>
        <begin position="145"/>
        <end position="164"/>
    </location>
</feature>
<comment type="caution">
    <text evidence="2">The sequence shown here is derived from an EMBL/GenBank/DDBJ whole genome shotgun (WGS) entry which is preliminary data.</text>
</comment>